<evidence type="ECO:0000313" key="1">
    <source>
        <dbReference type="EMBL" id="KAJ9653960.1"/>
    </source>
</evidence>
<reference evidence="1" key="1">
    <citation type="submission" date="2022-10" db="EMBL/GenBank/DDBJ databases">
        <title>Culturing micro-colonial fungi from biological soil crusts in the Mojave desert and describing Neophaeococcomyces mojavensis, and introducing the new genera and species Taxawa tesnikishii.</title>
        <authorList>
            <person name="Kurbessoian T."/>
            <person name="Stajich J.E."/>
        </authorList>
    </citation>
    <scope>NUCLEOTIDE SEQUENCE</scope>
    <source>
        <strain evidence="1">JES_112</strain>
    </source>
</reference>
<dbReference type="EMBL" id="JAPDRQ010000136">
    <property type="protein sequence ID" value="KAJ9653960.1"/>
    <property type="molecule type" value="Genomic_DNA"/>
</dbReference>
<proteinExistence type="predicted"/>
<dbReference type="Proteomes" id="UP001172386">
    <property type="component" value="Unassembled WGS sequence"/>
</dbReference>
<sequence length="296" mass="32741">MEDFKLDKPEPGKNFVATKRTDTYPYIDPLKTNFAGKYFLVTGASKGVGKAMAISFAKAGASGIALLARSDLSTVAAEVGDVAAEAGRPKPKVLVLKADTTNSDEVLAAARRIEQEFGQLDVLINNAGYLETWTKVAESDPDEWWKTFEVNVKGTYLMSRALIPLLLKGGEKTIIQITSAGGIAISPTASAYQTSKQAVIRFNDFLMAEYGEEGLLAYALHPGGVNTDLARGMPEYMYGVLTDTPELCGDTVVWLTKERRHWLADRYVSVQWDMEEFLSKRKEIEDNNLLRIRLRM</sequence>
<name>A0ACC3A1L3_9EURO</name>
<evidence type="ECO:0000313" key="2">
    <source>
        <dbReference type="Proteomes" id="UP001172386"/>
    </source>
</evidence>
<organism evidence="1 2">
    <name type="scientific">Neophaeococcomyces mojaviensis</name>
    <dbReference type="NCBI Taxonomy" id="3383035"/>
    <lineage>
        <taxon>Eukaryota</taxon>
        <taxon>Fungi</taxon>
        <taxon>Dikarya</taxon>
        <taxon>Ascomycota</taxon>
        <taxon>Pezizomycotina</taxon>
        <taxon>Eurotiomycetes</taxon>
        <taxon>Chaetothyriomycetidae</taxon>
        <taxon>Chaetothyriales</taxon>
        <taxon>Chaetothyriales incertae sedis</taxon>
        <taxon>Neophaeococcomyces</taxon>
    </lineage>
</organism>
<accession>A0ACC3A1L3</accession>
<gene>
    <name evidence="1" type="ORF">H2198_006948</name>
</gene>
<comment type="caution">
    <text evidence="1">The sequence shown here is derived from an EMBL/GenBank/DDBJ whole genome shotgun (WGS) entry which is preliminary data.</text>
</comment>
<protein>
    <submittedName>
        <fullName evidence="1">Uncharacterized protein</fullName>
    </submittedName>
</protein>
<keyword evidence="2" id="KW-1185">Reference proteome</keyword>